<dbReference type="PROSITE" id="PS50850">
    <property type="entry name" value="MFS"/>
    <property type="match status" value="1"/>
</dbReference>
<comment type="similarity">
    <text evidence="6">Belongs to the major facilitator superfamily. Spinster (TC 2.A.1.49) family.</text>
</comment>
<dbReference type="InterPro" id="IPR044770">
    <property type="entry name" value="MFS_spinster-like"/>
</dbReference>
<evidence type="ECO:0000256" key="2">
    <source>
        <dbReference type="ARBA" id="ARBA00022448"/>
    </source>
</evidence>
<feature type="transmembrane region" description="Helical" evidence="8">
    <location>
        <begin position="59"/>
        <end position="82"/>
    </location>
</feature>
<gene>
    <name evidence="10" type="ORF">CTAYLR_010751</name>
</gene>
<dbReference type="Pfam" id="PF07690">
    <property type="entry name" value="MFS_1"/>
    <property type="match status" value="1"/>
</dbReference>
<accession>A0AAD7XLG6</accession>
<keyword evidence="3 8" id="KW-0812">Transmembrane</keyword>
<dbReference type="InterPro" id="IPR011701">
    <property type="entry name" value="MFS"/>
</dbReference>
<proteinExistence type="inferred from homology"/>
<dbReference type="Gene3D" id="1.20.1250.20">
    <property type="entry name" value="MFS general substrate transporter like domains"/>
    <property type="match status" value="2"/>
</dbReference>
<keyword evidence="2" id="KW-0813">Transport</keyword>
<evidence type="ECO:0000313" key="10">
    <source>
        <dbReference type="EMBL" id="KAJ8609290.1"/>
    </source>
</evidence>
<evidence type="ECO:0000256" key="3">
    <source>
        <dbReference type="ARBA" id="ARBA00022692"/>
    </source>
</evidence>
<dbReference type="EMBL" id="JAQMWT010000144">
    <property type="protein sequence ID" value="KAJ8609290.1"/>
    <property type="molecule type" value="Genomic_DNA"/>
</dbReference>
<keyword evidence="5 8" id="KW-0472">Membrane</keyword>
<evidence type="ECO:0000256" key="5">
    <source>
        <dbReference type="ARBA" id="ARBA00023136"/>
    </source>
</evidence>
<feature type="transmembrane region" description="Helical" evidence="8">
    <location>
        <begin position="394"/>
        <end position="416"/>
    </location>
</feature>
<sequence>MVASPKVAGSWSSSSEGLSRVVLFLCAFLLQSDQSLLAPHLSAVAAEVGVSDRKRDKKLGGELALGLYLVGAPAAIGIGALGDVVKRRWLLVGILWVGAIASTGTGLARSFAALFWWRALSGVALGGSLPLTFSLLGDFYPPERRTVASGRIGLAMAAGQGLGTVFSGLFREWRVPFLVVGLGSAVLGVLACAAFDEPPRGRYDAKKGSAALACDQNAIVAVRALAKTPTVRLVFFQGIPGCVPWGVVSRFLVDYLHVDLGIPMRPAALVMFAFTTGVFVGMIVASEVGQRLYNWRRWAAAVYMGLAEVASAVPLAVLVLATRAPLALRVALAAAGGVCASQTGVLVRACLQNVVQPTHRSFAFAIFALFDDLGKASPILVAILVDFLGRRRAFALAIVACWTFGGAINALVALTLEKDERQLALTSFYSSCGEDGGGREEEEEVEEEGGPKPVPSSSYAPPSTSLRGGEVELAPRAVTTTSTNPLLADLSGHDGGEEADLRP</sequence>
<comment type="subcellular location">
    <subcellularLocation>
        <location evidence="1">Membrane</location>
        <topology evidence="1">Multi-pass membrane protein</topology>
    </subcellularLocation>
</comment>
<feature type="transmembrane region" description="Helical" evidence="8">
    <location>
        <begin position="363"/>
        <end position="388"/>
    </location>
</feature>
<dbReference type="InterPro" id="IPR036259">
    <property type="entry name" value="MFS_trans_sf"/>
</dbReference>
<keyword evidence="4 8" id="KW-1133">Transmembrane helix</keyword>
<evidence type="ECO:0000256" key="6">
    <source>
        <dbReference type="ARBA" id="ARBA00024338"/>
    </source>
</evidence>
<dbReference type="AlphaFoldDB" id="A0AAD7XLG6"/>
<feature type="transmembrane region" description="Helical" evidence="8">
    <location>
        <begin position="298"/>
        <end position="320"/>
    </location>
</feature>
<protein>
    <recommendedName>
        <fullName evidence="9">Major facilitator superfamily (MFS) profile domain-containing protein</fullName>
    </recommendedName>
</protein>
<dbReference type="PANTHER" id="PTHR23505">
    <property type="entry name" value="SPINSTER"/>
    <property type="match status" value="1"/>
</dbReference>
<evidence type="ECO:0000259" key="9">
    <source>
        <dbReference type="PROSITE" id="PS50850"/>
    </source>
</evidence>
<reference evidence="10" key="1">
    <citation type="submission" date="2023-01" db="EMBL/GenBank/DDBJ databases">
        <title>Metagenome sequencing of chrysophaentin producing Chrysophaeum taylorii.</title>
        <authorList>
            <person name="Davison J."/>
            <person name="Bewley C."/>
        </authorList>
    </citation>
    <scope>NUCLEOTIDE SEQUENCE</scope>
    <source>
        <strain evidence="10">NIES-1699</strain>
    </source>
</reference>
<dbReference type="SUPFAM" id="SSF103473">
    <property type="entry name" value="MFS general substrate transporter"/>
    <property type="match status" value="1"/>
</dbReference>
<feature type="domain" description="Major facilitator superfamily (MFS) profile" evidence="9">
    <location>
        <begin position="19"/>
        <end position="418"/>
    </location>
</feature>
<feature type="transmembrane region" description="Helical" evidence="8">
    <location>
        <begin position="326"/>
        <end position="351"/>
    </location>
</feature>
<evidence type="ECO:0000256" key="4">
    <source>
        <dbReference type="ARBA" id="ARBA00022989"/>
    </source>
</evidence>
<name>A0AAD7XLG6_9STRA</name>
<feature type="transmembrane region" description="Helical" evidence="8">
    <location>
        <begin position="89"/>
        <end position="109"/>
    </location>
</feature>
<feature type="compositionally biased region" description="Polar residues" evidence="7">
    <location>
        <begin position="455"/>
        <end position="466"/>
    </location>
</feature>
<feature type="transmembrane region" description="Helical" evidence="8">
    <location>
        <begin position="115"/>
        <end position="140"/>
    </location>
</feature>
<feature type="transmembrane region" description="Helical" evidence="8">
    <location>
        <begin position="176"/>
        <end position="195"/>
    </location>
</feature>
<dbReference type="PROSITE" id="PS00216">
    <property type="entry name" value="SUGAR_TRANSPORT_1"/>
    <property type="match status" value="1"/>
</dbReference>
<comment type="caution">
    <text evidence="10">The sequence shown here is derived from an EMBL/GenBank/DDBJ whole genome shotgun (WGS) entry which is preliminary data.</text>
</comment>
<dbReference type="InterPro" id="IPR005829">
    <property type="entry name" value="Sugar_transporter_CS"/>
</dbReference>
<dbReference type="PANTHER" id="PTHR23505:SF79">
    <property type="entry name" value="PROTEIN SPINSTER"/>
    <property type="match status" value="1"/>
</dbReference>
<feature type="region of interest" description="Disordered" evidence="7">
    <location>
        <begin position="432"/>
        <end position="503"/>
    </location>
</feature>
<organism evidence="10 11">
    <name type="scientific">Chrysophaeum taylorii</name>
    <dbReference type="NCBI Taxonomy" id="2483200"/>
    <lineage>
        <taxon>Eukaryota</taxon>
        <taxon>Sar</taxon>
        <taxon>Stramenopiles</taxon>
        <taxon>Ochrophyta</taxon>
        <taxon>Pelagophyceae</taxon>
        <taxon>Pelagomonadales</taxon>
        <taxon>Pelagomonadaceae</taxon>
        <taxon>Chrysophaeum</taxon>
    </lineage>
</organism>
<keyword evidence="11" id="KW-1185">Reference proteome</keyword>
<evidence type="ECO:0000313" key="11">
    <source>
        <dbReference type="Proteomes" id="UP001230188"/>
    </source>
</evidence>
<dbReference type="GO" id="GO:0022857">
    <property type="term" value="F:transmembrane transporter activity"/>
    <property type="evidence" value="ECO:0007669"/>
    <property type="project" value="InterPro"/>
</dbReference>
<dbReference type="InterPro" id="IPR020846">
    <property type="entry name" value="MFS_dom"/>
</dbReference>
<evidence type="ECO:0000256" key="8">
    <source>
        <dbReference type="SAM" id="Phobius"/>
    </source>
</evidence>
<evidence type="ECO:0000256" key="7">
    <source>
        <dbReference type="SAM" id="MobiDB-lite"/>
    </source>
</evidence>
<dbReference type="Proteomes" id="UP001230188">
    <property type="component" value="Unassembled WGS sequence"/>
</dbReference>
<evidence type="ECO:0000256" key="1">
    <source>
        <dbReference type="ARBA" id="ARBA00004141"/>
    </source>
</evidence>
<feature type="transmembrane region" description="Helical" evidence="8">
    <location>
        <begin position="233"/>
        <end position="253"/>
    </location>
</feature>
<dbReference type="GO" id="GO:0016020">
    <property type="term" value="C:membrane"/>
    <property type="evidence" value="ECO:0007669"/>
    <property type="project" value="UniProtKB-SubCell"/>
</dbReference>
<feature type="compositionally biased region" description="Basic and acidic residues" evidence="7">
    <location>
        <begin position="491"/>
        <end position="503"/>
    </location>
</feature>
<feature type="transmembrane region" description="Helical" evidence="8">
    <location>
        <begin position="265"/>
        <end position="286"/>
    </location>
</feature>